<dbReference type="AlphaFoldDB" id="A0A542YHX6"/>
<protein>
    <submittedName>
        <fullName evidence="1">Uncharacterized protein DUF2017</fullName>
    </submittedName>
</protein>
<comment type="caution">
    <text evidence="1">The sequence shown here is derived from an EMBL/GenBank/DDBJ whole genome shotgun (WGS) entry which is preliminary data.</text>
</comment>
<sequence length="166" mass="17877">MRRFERADDGTMVAVADADERALLESLVTQVGGLVMEGGDVASDPALLRLLPDAYPDDAEGSAEFRRLTAAGLLQRKSDNARTVLRTLEAASDSGEVRLDAQEAGAWLRVLTDVRLIVATRLGIDTEDDDAGRDVDPMMRDVYDWLGFIQNSLVEALDSPAGGVDA</sequence>
<reference evidence="1 2" key="1">
    <citation type="submission" date="2019-06" db="EMBL/GenBank/DDBJ databases">
        <title>Sequencing the genomes of 1000 actinobacteria strains.</title>
        <authorList>
            <person name="Klenk H.-P."/>
        </authorList>
    </citation>
    <scope>NUCLEOTIDE SEQUENCE [LARGE SCALE GENOMIC DNA]</scope>
    <source>
        <strain evidence="1 2">DSM 26477</strain>
    </source>
</reference>
<dbReference type="InterPro" id="IPR018561">
    <property type="entry name" value="AosR"/>
</dbReference>
<dbReference type="Proteomes" id="UP000317998">
    <property type="component" value="Unassembled WGS sequence"/>
</dbReference>
<accession>A0A542YHX6</accession>
<gene>
    <name evidence="1" type="ORF">FB562_0762</name>
</gene>
<evidence type="ECO:0000313" key="1">
    <source>
        <dbReference type="EMBL" id="TQL47696.1"/>
    </source>
</evidence>
<evidence type="ECO:0000313" key="2">
    <source>
        <dbReference type="Proteomes" id="UP000317998"/>
    </source>
</evidence>
<dbReference type="OrthoDB" id="3268479at2"/>
<keyword evidence="2" id="KW-1185">Reference proteome</keyword>
<dbReference type="EMBL" id="VFOM01000001">
    <property type="protein sequence ID" value="TQL47696.1"/>
    <property type="molecule type" value="Genomic_DNA"/>
</dbReference>
<proteinExistence type="predicted"/>
<organism evidence="1 2">
    <name type="scientific">Homoserinimonas aerilata</name>
    <dbReference type="NCBI Taxonomy" id="1162970"/>
    <lineage>
        <taxon>Bacteria</taxon>
        <taxon>Bacillati</taxon>
        <taxon>Actinomycetota</taxon>
        <taxon>Actinomycetes</taxon>
        <taxon>Micrococcales</taxon>
        <taxon>Microbacteriaceae</taxon>
        <taxon>Homoserinimonas</taxon>
    </lineage>
</organism>
<dbReference type="Pfam" id="PF09438">
    <property type="entry name" value="DUF2017"/>
    <property type="match status" value="1"/>
</dbReference>
<name>A0A542YHX6_9MICO</name>
<dbReference type="RefSeq" id="WP_141879919.1">
    <property type="nucleotide sequence ID" value="NZ_VFOM01000001.1"/>
</dbReference>